<dbReference type="Proteomes" id="UP000570678">
    <property type="component" value="Unassembled WGS sequence"/>
</dbReference>
<name>A0A846YEI7_9NOCA</name>
<keyword evidence="5" id="KW-1185">Reference proteome</keyword>
<protein>
    <submittedName>
        <fullName evidence="4">TetR/AcrR family transcriptional regulator</fullName>
    </submittedName>
</protein>
<dbReference type="EMBL" id="JAAXOT010000006">
    <property type="protein sequence ID" value="NKY57105.1"/>
    <property type="molecule type" value="Genomic_DNA"/>
</dbReference>
<evidence type="ECO:0000256" key="1">
    <source>
        <dbReference type="ARBA" id="ARBA00023125"/>
    </source>
</evidence>
<dbReference type="AlphaFoldDB" id="A0A846YEI7"/>
<evidence type="ECO:0000313" key="5">
    <source>
        <dbReference type="Proteomes" id="UP000570678"/>
    </source>
</evidence>
<accession>A0A846YEI7</accession>
<feature type="domain" description="HTH tetR-type" evidence="3">
    <location>
        <begin position="8"/>
        <end position="68"/>
    </location>
</feature>
<reference evidence="4 5" key="1">
    <citation type="submission" date="2020-04" db="EMBL/GenBank/DDBJ databases">
        <title>MicrobeNet Type strains.</title>
        <authorList>
            <person name="Nicholson A.C."/>
        </authorList>
    </citation>
    <scope>NUCLEOTIDE SEQUENCE [LARGE SCALE GENOMIC DNA]</scope>
    <source>
        <strain evidence="4 5">JCM 3332</strain>
    </source>
</reference>
<dbReference type="Pfam" id="PF17933">
    <property type="entry name" value="TetR_C_25"/>
    <property type="match status" value="1"/>
</dbReference>
<organism evidence="4 5">
    <name type="scientific">Nocardia flavorosea</name>
    <dbReference type="NCBI Taxonomy" id="53429"/>
    <lineage>
        <taxon>Bacteria</taxon>
        <taxon>Bacillati</taxon>
        <taxon>Actinomycetota</taxon>
        <taxon>Actinomycetes</taxon>
        <taxon>Mycobacteriales</taxon>
        <taxon>Nocardiaceae</taxon>
        <taxon>Nocardia</taxon>
    </lineage>
</organism>
<dbReference type="PANTHER" id="PTHR30055:SF209">
    <property type="entry name" value="POSSIBLE TRANSCRIPTIONAL REGULATORY PROTEIN (PROBABLY TETR-FAMILY)"/>
    <property type="match status" value="1"/>
</dbReference>
<dbReference type="GO" id="GO:0003700">
    <property type="term" value="F:DNA-binding transcription factor activity"/>
    <property type="evidence" value="ECO:0007669"/>
    <property type="project" value="TreeGrafter"/>
</dbReference>
<keyword evidence="1 2" id="KW-0238">DNA-binding</keyword>
<dbReference type="Gene3D" id="1.10.357.10">
    <property type="entry name" value="Tetracycline Repressor, domain 2"/>
    <property type="match status" value="1"/>
</dbReference>
<gene>
    <name evidence="4" type="ORF">HGA15_13245</name>
</gene>
<evidence type="ECO:0000259" key="3">
    <source>
        <dbReference type="PROSITE" id="PS50977"/>
    </source>
</evidence>
<dbReference type="InterPro" id="IPR001647">
    <property type="entry name" value="HTH_TetR"/>
</dbReference>
<dbReference type="GO" id="GO:0000976">
    <property type="term" value="F:transcription cis-regulatory region binding"/>
    <property type="evidence" value="ECO:0007669"/>
    <property type="project" value="TreeGrafter"/>
</dbReference>
<dbReference type="InterPro" id="IPR009057">
    <property type="entry name" value="Homeodomain-like_sf"/>
</dbReference>
<evidence type="ECO:0000256" key="2">
    <source>
        <dbReference type="PROSITE-ProRule" id="PRU00335"/>
    </source>
</evidence>
<proteinExistence type="predicted"/>
<feature type="DNA-binding region" description="H-T-H motif" evidence="2">
    <location>
        <begin position="31"/>
        <end position="50"/>
    </location>
</feature>
<evidence type="ECO:0000313" key="4">
    <source>
        <dbReference type="EMBL" id="NKY57105.1"/>
    </source>
</evidence>
<dbReference type="PROSITE" id="PS50977">
    <property type="entry name" value="HTH_TETR_2"/>
    <property type="match status" value="1"/>
</dbReference>
<dbReference type="PANTHER" id="PTHR30055">
    <property type="entry name" value="HTH-TYPE TRANSCRIPTIONAL REGULATOR RUTR"/>
    <property type="match status" value="1"/>
</dbReference>
<sequence>MRSRFDDRTARARIRDEALRLFAGHGADAVTVRAVASAADVSPALVIRHYGAKAGLRAAVDEYVADVFESLLQQTVLADEVGPFAPGAVPALAAQIIGRLPPDSPVPAYLGRMLLEGGPAGSALFRRLYTVSRDVLAEMAEKGVADPGGDPAVRAAFLLVNDLAVLMLRPHIGAVVGVDLATEEGMRRWGVEVLSIYRSGLGGGAVEDAR</sequence>
<dbReference type="InterPro" id="IPR050109">
    <property type="entry name" value="HTH-type_TetR-like_transc_reg"/>
</dbReference>
<comment type="caution">
    <text evidence="4">The sequence shown here is derived from an EMBL/GenBank/DDBJ whole genome shotgun (WGS) entry which is preliminary data.</text>
</comment>
<dbReference type="InterPro" id="IPR041484">
    <property type="entry name" value="TetR_C_25"/>
</dbReference>
<dbReference type="Pfam" id="PF00440">
    <property type="entry name" value="TetR_N"/>
    <property type="match status" value="1"/>
</dbReference>
<dbReference type="SUPFAM" id="SSF46689">
    <property type="entry name" value="Homeodomain-like"/>
    <property type="match status" value="1"/>
</dbReference>